<proteinExistence type="predicted"/>
<reference evidence="3" key="1">
    <citation type="submission" date="2016-10" db="EMBL/GenBank/DDBJ databases">
        <authorList>
            <person name="Varghese N."/>
            <person name="Submissions S."/>
        </authorList>
    </citation>
    <scope>NUCLEOTIDE SEQUENCE [LARGE SCALE GENOMIC DNA]</scope>
    <source>
        <strain evidence="3">ATCC 51557</strain>
    </source>
</reference>
<feature type="transmembrane region" description="Helical" evidence="1">
    <location>
        <begin position="43"/>
        <end position="62"/>
    </location>
</feature>
<keyword evidence="1" id="KW-1133">Transmembrane helix</keyword>
<sequence>MYDSYWPYFYIFLEVFLSLGFKRSKELINLFVKIETRLGYDSFKVLILYFCIVDLQFVNVFYPNVGRYIFYLILKLD</sequence>
<keyword evidence="3" id="KW-1185">Reference proteome</keyword>
<dbReference type="EMBL" id="FMTE01000009">
    <property type="protein sequence ID" value="SCW41478.1"/>
    <property type="molecule type" value="Genomic_DNA"/>
</dbReference>
<evidence type="ECO:0000313" key="3">
    <source>
        <dbReference type="Proteomes" id="UP000199262"/>
    </source>
</evidence>
<accession>A0A1G4QAW2</accession>
<name>A0A1G4QAW2_BORJA</name>
<protein>
    <submittedName>
        <fullName evidence="2">Uncharacterized protein</fullName>
    </submittedName>
</protein>
<gene>
    <name evidence="2" type="ORF">SAMN02983004_01013</name>
</gene>
<dbReference type="AlphaFoldDB" id="A0A1G4QAW2"/>
<organism evidence="2 3">
    <name type="scientific">Borreliella japonica</name>
    <name type="common">Borrelia japonica</name>
    <dbReference type="NCBI Taxonomy" id="34095"/>
    <lineage>
        <taxon>Bacteria</taxon>
        <taxon>Pseudomonadati</taxon>
        <taxon>Spirochaetota</taxon>
        <taxon>Spirochaetia</taxon>
        <taxon>Spirochaetales</taxon>
        <taxon>Borreliaceae</taxon>
        <taxon>Borreliella</taxon>
    </lineage>
</organism>
<dbReference type="Proteomes" id="UP000199262">
    <property type="component" value="Unassembled WGS sequence"/>
</dbReference>
<evidence type="ECO:0000256" key="1">
    <source>
        <dbReference type="SAM" id="Phobius"/>
    </source>
</evidence>
<evidence type="ECO:0000313" key="2">
    <source>
        <dbReference type="EMBL" id="SCW41478.1"/>
    </source>
</evidence>
<feature type="transmembrane region" description="Helical" evidence="1">
    <location>
        <begin position="6"/>
        <end position="22"/>
    </location>
</feature>
<keyword evidence="1" id="KW-0812">Transmembrane</keyword>
<keyword evidence="1" id="KW-0472">Membrane</keyword>